<dbReference type="Pfam" id="PF12680">
    <property type="entry name" value="SnoaL_2"/>
    <property type="match status" value="1"/>
</dbReference>
<comment type="caution">
    <text evidence="2">The sequence shown here is derived from an EMBL/GenBank/DDBJ whole genome shotgun (WGS) entry which is preliminary data.</text>
</comment>
<dbReference type="InterPro" id="IPR032710">
    <property type="entry name" value="NTF2-like_dom_sf"/>
</dbReference>
<dbReference type="Proteomes" id="UP000541185">
    <property type="component" value="Unassembled WGS sequence"/>
</dbReference>
<dbReference type="EMBL" id="JABBFX010000001">
    <property type="protein sequence ID" value="NML45744.1"/>
    <property type="molecule type" value="Genomic_DNA"/>
</dbReference>
<dbReference type="RefSeq" id="WP_169419815.1">
    <property type="nucleotide sequence ID" value="NZ_JABBFX010000001.1"/>
</dbReference>
<sequence length="124" mass="13274">MNLPAIERLVDSHLAAYCDADAARRASAIRAAWNADGSLVDPPLAARGHQGISDQAATLLSQFPQHRFERSTAVDAHHDFLRYGWRLVNADGAAVLEGVDVAELDVDGKLLRVVGFFGAQPAAV</sequence>
<dbReference type="InterPro" id="IPR037401">
    <property type="entry name" value="SnoaL-like"/>
</dbReference>
<name>A0A848H5A0_9BURK</name>
<reference evidence="2 3" key="1">
    <citation type="submission" date="2020-04" db="EMBL/GenBank/DDBJ databases">
        <title>Ramlibacter sp. G-1-2-2 isolated from soil.</title>
        <authorList>
            <person name="Dahal R.H."/>
        </authorList>
    </citation>
    <scope>NUCLEOTIDE SEQUENCE [LARGE SCALE GENOMIC DNA]</scope>
    <source>
        <strain evidence="2 3">G-1-2-2</strain>
    </source>
</reference>
<accession>A0A848H5A0</accession>
<dbReference type="AlphaFoldDB" id="A0A848H5A0"/>
<keyword evidence="3" id="KW-1185">Reference proteome</keyword>
<proteinExistence type="predicted"/>
<evidence type="ECO:0000313" key="3">
    <source>
        <dbReference type="Proteomes" id="UP000541185"/>
    </source>
</evidence>
<dbReference type="SUPFAM" id="SSF54427">
    <property type="entry name" value="NTF2-like"/>
    <property type="match status" value="1"/>
</dbReference>
<gene>
    <name evidence="2" type="ORF">HHL11_18495</name>
</gene>
<evidence type="ECO:0000259" key="1">
    <source>
        <dbReference type="Pfam" id="PF12680"/>
    </source>
</evidence>
<evidence type="ECO:0000313" key="2">
    <source>
        <dbReference type="EMBL" id="NML45744.1"/>
    </source>
</evidence>
<dbReference type="Gene3D" id="3.10.450.50">
    <property type="match status" value="1"/>
</dbReference>
<feature type="domain" description="SnoaL-like" evidence="1">
    <location>
        <begin position="15"/>
        <end position="112"/>
    </location>
</feature>
<organism evidence="2 3">
    <name type="scientific">Ramlibacter agri</name>
    <dbReference type="NCBI Taxonomy" id="2728837"/>
    <lineage>
        <taxon>Bacteria</taxon>
        <taxon>Pseudomonadati</taxon>
        <taxon>Pseudomonadota</taxon>
        <taxon>Betaproteobacteria</taxon>
        <taxon>Burkholderiales</taxon>
        <taxon>Comamonadaceae</taxon>
        <taxon>Ramlibacter</taxon>
    </lineage>
</organism>
<protein>
    <submittedName>
        <fullName evidence="2">SnoaL-like domain-containing protein</fullName>
    </submittedName>
</protein>